<feature type="transmembrane region" description="Helical" evidence="1">
    <location>
        <begin position="81"/>
        <end position="104"/>
    </location>
</feature>
<protein>
    <submittedName>
        <fullName evidence="5">Aste57867_6521 protein</fullName>
    </submittedName>
</protein>
<keyword evidence="1" id="KW-0812">Transmembrane</keyword>
<feature type="transmembrane region" description="Helical" evidence="1">
    <location>
        <begin position="378"/>
        <end position="400"/>
    </location>
</feature>
<evidence type="ECO:0000313" key="6">
    <source>
        <dbReference type="Proteomes" id="UP000332933"/>
    </source>
</evidence>
<dbReference type="EMBL" id="CAADRA010002732">
    <property type="protein sequence ID" value="VFT83503.1"/>
    <property type="molecule type" value="Genomic_DNA"/>
</dbReference>
<evidence type="ECO:0000256" key="1">
    <source>
        <dbReference type="SAM" id="Phobius"/>
    </source>
</evidence>
<reference evidence="5 6" key="1">
    <citation type="submission" date="2019-03" db="EMBL/GenBank/DDBJ databases">
        <authorList>
            <person name="Gaulin E."/>
            <person name="Dumas B."/>
        </authorList>
    </citation>
    <scope>NUCLEOTIDE SEQUENCE [LARGE SCALE GENOMIC DNA]</scope>
    <source>
        <strain evidence="5">CBS 568.67</strain>
    </source>
</reference>
<dbReference type="Pfam" id="PF01764">
    <property type="entry name" value="Lipase_3"/>
    <property type="match status" value="1"/>
</dbReference>
<dbReference type="Proteomes" id="UP000332933">
    <property type="component" value="Unassembled WGS sequence"/>
</dbReference>
<feature type="signal peptide" evidence="2">
    <location>
        <begin position="1"/>
        <end position="21"/>
    </location>
</feature>
<feature type="domain" description="Fungal lipase-type" evidence="3">
    <location>
        <begin position="715"/>
        <end position="847"/>
    </location>
</feature>
<dbReference type="SUPFAM" id="SSF53474">
    <property type="entry name" value="alpha/beta-Hydrolases"/>
    <property type="match status" value="1"/>
</dbReference>
<feature type="transmembrane region" description="Helical" evidence="1">
    <location>
        <begin position="441"/>
        <end position="463"/>
    </location>
</feature>
<feature type="transmembrane region" description="Helical" evidence="1">
    <location>
        <begin position="412"/>
        <end position="435"/>
    </location>
</feature>
<keyword evidence="6" id="KW-1185">Reference proteome</keyword>
<proteinExistence type="predicted"/>
<reference evidence="4" key="2">
    <citation type="submission" date="2019-06" db="EMBL/GenBank/DDBJ databases">
        <title>Genomics analysis of Aphanomyces spp. identifies a new class of oomycete effector associated with host adaptation.</title>
        <authorList>
            <person name="Gaulin E."/>
        </authorList>
    </citation>
    <scope>NUCLEOTIDE SEQUENCE</scope>
    <source>
        <strain evidence="4">CBS 578.67</strain>
    </source>
</reference>
<evidence type="ECO:0000259" key="3">
    <source>
        <dbReference type="Pfam" id="PF01764"/>
    </source>
</evidence>
<dbReference type="InterPro" id="IPR002921">
    <property type="entry name" value="Fungal_lipase-type"/>
</dbReference>
<name>A0A485KEU1_9STRA</name>
<feature type="transmembrane region" description="Helical" evidence="1">
    <location>
        <begin position="185"/>
        <end position="209"/>
    </location>
</feature>
<gene>
    <name evidence="5" type="primary">Aste57867_6521</name>
    <name evidence="4" type="ORF">As57867_006504</name>
    <name evidence="5" type="ORF">ASTE57867_6521</name>
</gene>
<evidence type="ECO:0000313" key="4">
    <source>
        <dbReference type="EMBL" id="KAF0707832.1"/>
    </source>
</evidence>
<dbReference type="Gene3D" id="3.40.50.1820">
    <property type="entry name" value="alpha/beta hydrolase"/>
    <property type="match status" value="1"/>
</dbReference>
<dbReference type="GO" id="GO:0006629">
    <property type="term" value="P:lipid metabolic process"/>
    <property type="evidence" value="ECO:0007669"/>
    <property type="project" value="InterPro"/>
</dbReference>
<feature type="transmembrane region" description="Helical" evidence="1">
    <location>
        <begin position="493"/>
        <end position="519"/>
    </location>
</feature>
<dbReference type="PANTHER" id="PTHR45856">
    <property type="entry name" value="ALPHA/BETA-HYDROLASES SUPERFAMILY PROTEIN"/>
    <property type="match status" value="1"/>
</dbReference>
<dbReference type="PANTHER" id="PTHR45856:SF24">
    <property type="entry name" value="FUNGAL LIPASE-LIKE DOMAIN-CONTAINING PROTEIN"/>
    <property type="match status" value="1"/>
</dbReference>
<feature type="transmembrane region" description="Helical" evidence="1">
    <location>
        <begin position="539"/>
        <end position="561"/>
    </location>
</feature>
<dbReference type="InterPro" id="IPR029058">
    <property type="entry name" value="AB_hydrolase_fold"/>
</dbReference>
<feature type="chain" id="PRO_5033436791" evidence="2">
    <location>
        <begin position="22"/>
        <end position="942"/>
    </location>
</feature>
<evidence type="ECO:0000256" key="2">
    <source>
        <dbReference type="SAM" id="SignalP"/>
    </source>
</evidence>
<dbReference type="AlphaFoldDB" id="A0A485KEU1"/>
<dbReference type="CDD" id="cd00519">
    <property type="entry name" value="Lipase_3"/>
    <property type="match status" value="1"/>
</dbReference>
<evidence type="ECO:0000313" key="5">
    <source>
        <dbReference type="EMBL" id="VFT83503.1"/>
    </source>
</evidence>
<dbReference type="EMBL" id="VJMH01002730">
    <property type="protein sequence ID" value="KAF0707832.1"/>
    <property type="molecule type" value="Genomic_DNA"/>
</dbReference>
<organism evidence="5 6">
    <name type="scientific">Aphanomyces stellatus</name>
    <dbReference type="NCBI Taxonomy" id="120398"/>
    <lineage>
        <taxon>Eukaryota</taxon>
        <taxon>Sar</taxon>
        <taxon>Stramenopiles</taxon>
        <taxon>Oomycota</taxon>
        <taxon>Saprolegniomycetes</taxon>
        <taxon>Saprolegniales</taxon>
        <taxon>Verrucalvaceae</taxon>
        <taxon>Aphanomyces</taxon>
    </lineage>
</organism>
<dbReference type="InterPro" id="IPR051218">
    <property type="entry name" value="Sec_MonoDiacylglyc_Lipase"/>
</dbReference>
<sequence>MKKQLLAAGLVSGLLLDQVVGNASFVPMDLSRSCSAGDTFGLFDRESGCGIGNCDCLPVLFNCDPSLASQLGECVLTPVGVMLLVLAALGSVGVPLILVLRYYYRDNQNASNLSQLPKEATSSRVVLPQQLHLDATPAGVHSPQIESKHDDPFFDMTHFRANVPAKVIGIDRSPNMKLETMSKGWINFVFLFLIASTVVCLVIFAIPVLPNIADQKMPIDNVQFINTTAYRIQVSINSTVLPRGTRYLSVLADICRHAVRTSFTPDHRINISYDMAFTADSIEYFESFVGFMVVQCICPDNITSACHHSLANESIHALTLVSMPWFRDEFNNQFSAPASHNFSFAATLDVAPHILSNVTFNNMTLRSSYSTAYPVVDGATYVFLALDILVLVFWLVVHCQTSERDRLPERRAVLVLLLINVLTTNSVMHLFHLVFYSSNAFLATQVWIITFHAAWLLSILVLIDMQRHRAFYHFHLVPAAVVIAVTLRHLSFFYYSATVTSLVDLTLSIASLWVFRGVVMSTLGSLRRRHYVATRARQLTVSVLYVVSFSVPYIDLVAAVTADPSPVIHTFLSRNSALTTLPTQIIVRAATLVLVLIFLPPPSSPEQSDVTGHAMVVLTTTATAPLSASASTAVNESIFSIETACALYNLSNHSYDAPPQRSLTTTATYDDKDKVTLMDTMALDRDQVRVLDSLLDVKSDTHGTVFLDDHNHRLVVAFRGTASKKNACTDFKIHAVAPTHWTTGTAADSECADIRLHAGFWDAYCSIRDQLHTALAAHTDKPWVFTGHSLGGALATIAAFDVSRTFKNTKVTMYNYGSPRVGNHAFAKAFSNRVKGFRVVNDGDVIVGEPMFAIDFTGGRVTPVNYKHVGTAVLLSERAHGTFIVDPNIVEQAFIAQLRGYATAHPLKAYKRRLQKGLQVAVQNNMSIASPTKKTKKLVAIA</sequence>
<dbReference type="OrthoDB" id="426718at2759"/>
<keyword evidence="1" id="KW-1133">Transmembrane helix</keyword>
<feature type="transmembrane region" description="Helical" evidence="1">
    <location>
        <begin position="470"/>
        <end position="487"/>
    </location>
</feature>
<keyword evidence="2" id="KW-0732">Signal</keyword>
<keyword evidence="1" id="KW-0472">Membrane</keyword>
<accession>A0A485KEU1</accession>